<name>A0A0C2DKR0_9STAP</name>
<reference evidence="4" key="3">
    <citation type="submission" date="2020-04" db="EMBL/GenBank/DDBJ databases">
        <authorList>
            <person name="Tanveer F."/>
            <person name="Xie Y."/>
            <person name="Shinwari Z.K."/>
        </authorList>
    </citation>
    <scope>NUCLEOTIDE SEQUENCE</scope>
    <source>
        <strain evidence="4">MOSEL-ME25</strain>
    </source>
</reference>
<dbReference type="Proteomes" id="UP000031546">
    <property type="component" value="Unassembled WGS sequence"/>
</dbReference>
<reference evidence="3 5" key="1">
    <citation type="submission" date="2015-01" db="EMBL/GenBank/DDBJ databases">
        <title>Genome sequences of high lactate-tolerant strain Salinicoccus roseus W12 with industrial interest.</title>
        <authorList>
            <person name="Wang H."/>
            <person name="Yu B."/>
        </authorList>
    </citation>
    <scope>NUCLEOTIDE SEQUENCE [LARGE SCALE GENOMIC DNA]</scope>
    <source>
        <strain evidence="3 5">W12</strain>
    </source>
</reference>
<proteinExistence type="inferred from homology"/>
<dbReference type="GeneID" id="77845470"/>
<dbReference type="PANTHER" id="PTHR37828">
    <property type="entry name" value="GSR2449 PROTEIN"/>
    <property type="match status" value="1"/>
</dbReference>
<dbReference type="SUPFAM" id="SSF54909">
    <property type="entry name" value="Dimeric alpha+beta barrel"/>
    <property type="match status" value="1"/>
</dbReference>
<dbReference type="STRING" id="45670.SN16_07875"/>
<dbReference type="Pfam" id="PF03795">
    <property type="entry name" value="YCII"/>
    <property type="match status" value="1"/>
</dbReference>
<dbReference type="PANTHER" id="PTHR37828:SF1">
    <property type="entry name" value="YCII-RELATED DOMAIN-CONTAINING PROTEIN"/>
    <property type="match status" value="1"/>
</dbReference>
<evidence type="ECO:0000313" key="5">
    <source>
        <dbReference type="Proteomes" id="UP000031546"/>
    </source>
</evidence>
<dbReference type="InterPro" id="IPR005545">
    <property type="entry name" value="YCII"/>
</dbReference>
<evidence type="ECO:0000313" key="3">
    <source>
        <dbReference type="EMBL" id="KIH70618.1"/>
    </source>
</evidence>
<dbReference type="AlphaFoldDB" id="A0A0C2DKR0"/>
<feature type="domain" description="YCII-related" evidence="2">
    <location>
        <begin position="1"/>
        <end position="82"/>
    </location>
</feature>
<organism evidence="3 5">
    <name type="scientific">Salinicoccus roseus</name>
    <dbReference type="NCBI Taxonomy" id="45670"/>
    <lineage>
        <taxon>Bacteria</taxon>
        <taxon>Bacillati</taxon>
        <taxon>Bacillota</taxon>
        <taxon>Bacilli</taxon>
        <taxon>Bacillales</taxon>
        <taxon>Staphylococcaceae</taxon>
        <taxon>Salinicoccus</taxon>
    </lineage>
</organism>
<evidence type="ECO:0000256" key="1">
    <source>
        <dbReference type="ARBA" id="ARBA00007689"/>
    </source>
</evidence>
<dbReference type="EMBL" id="JXII01000006">
    <property type="protein sequence ID" value="KIH70618.1"/>
    <property type="molecule type" value="Genomic_DNA"/>
</dbReference>
<comment type="caution">
    <text evidence="3">The sequence shown here is derived from an EMBL/GenBank/DDBJ whole genome shotgun (WGS) entry which is preliminary data.</text>
</comment>
<evidence type="ECO:0000313" key="4">
    <source>
        <dbReference type="EMBL" id="MDB0580717.1"/>
    </source>
</evidence>
<keyword evidence="6" id="KW-1185">Reference proteome</keyword>
<dbReference type="InterPro" id="IPR011008">
    <property type="entry name" value="Dimeric_a/b-barrel"/>
</dbReference>
<protein>
    <submittedName>
        <fullName evidence="4">YciI family protein</fullName>
    </submittedName>
</protein>
<dbReference type="Proteomes" id="UP000527860">
    <property type="component" value="Unassembled WGS sequence"/>
</dbReference>
<dbReference type="RefSeq" id="WP_040106076.1">
    <property type="nucleotide sequence ID" value="NZ_JABEVU030000001.1"/>
</dbReference>
<comment type="similarity">
    <text evidence="1">Belongs to the YciI family.</text>
</comment>
<gene>
    <name evidence="4" type="ORF">F7P68_0009250</name>
    <name evidence="3" type="ORF">SN16_07875</name>
</gene>
<reference evidence="6" key="2">
    <citation type="submission" date="2020-04" db="EMBL/GenBank/DDBJ databases">
        <title>Genome analysis and biological profiling of marine Cellulosimicrobium funkei MOSEL-ME6.</title>
        <authorList>
            <person name="Tanveer F."/>
            <person name="Xie Y."/>
            <person name="Shinwari Z.K."/>
        </authorList>
    </citation>
    <scope>NUCLEOTIDE SEQUENCE [LARGE SCALE GENOMIC DNA]</scope>
    <source>
        <strain evidence="6">MOSEL-ME25</strain>
    </source>
</reference>
<evidence type="ECO:0000259" key="2">
    <source>
        <dbReference type="Pfam" id="PF03795"/>
    </source>
</evidence>
<dbReference type="EMBL" id="JABEVU030000001">
    <property type="protein sequence ID" value="MDB0580717.1"/>
    <property type="molecule type" value="Genomic_DNA"/>
</dbReference>
<accession>A0A0C2DKR0</accession>
<dbReference type="Gene3D" id="3.30.70.1060">
    <property type="entry name" value="Dimeric alpha+beta barrel"/>
    <property type="match status" value="1"/>
</dbReference>
<sequence>MKYFAALAPMKDAQKSKEYRQQHLDFLKEQREAGHVFMYGRFADGAGGLVIYRGESLEAVEALVRQDPYVTSGARHYEVHEWDMQTDYTIQA</sequence>
<reference evidence="4 6" key="4">
    <citation type="submission" date="2022-12" db="EMBL/GenBank/DDBJ databases">
        <title>Genome analysis and biological profiling of marine Salinicoccus roseus MOSEL-ME25.</title>
        <authorList>
            <person name="Mirza F.T."/>
            <person name="Xie Y."/>
            <person name="Shinwari Z.K."/>
        </authorList>
    </citation>
    <scope>NUCLEOTIDE SEQUENCE [LARGE SCALE GENOMIC DNA]</scope>
    <source>
        <strain evidence="4 6">MOSEL-ME25</strain>
    </source>
</reference>
<evidence type="ECO:0000313" key="6">
    <source>
        <dbReference type="Proteomes" id="UP000527860"/>
    </source>
</evidence>
<dbReference type="OrthoDB" id="162319at2"/>